<reference evidence="1 2" key="1">
    <citation type="journal article" date="2023" name="Nucleic Acids Res.">
        <title>The hologenome of Daphnia magna reveals possible DNA methylation and microbiome-mediated evolution of the host genome.</title>
        <authorList>
            <person name="Chaturvedi A."/>
            <person name="Li X."/>
            <person name="Dhandapani V."/>
            <person name="Marshall H."/>
            <person name="Kissane S."/>
            <person name="Cuenca-Cambronero M."/>
            <person name="Asole G."/>
            <person name="Calvet F."/>
            <person name="Ruiz-Romero M."/>
            <person name="Marangio P."/>
            <person name="Guigo R."/>
            <person name="Rago D."/>
            <person name="Mirbahai L."/>
            <person name="Eastwood N."/>
            <person name="Colbourne J.K."/>
            <person name="Zhou J."/>
            <person name="Mallon E."/>
            <person name="Orsini L."/>
        </authorList>
    </citation>
    <scope>NUCLEOTIDE SEQUENCE [LARGE SCALE GENOMIC DNA]</scope>
    <source>
        <strain evidence="1">LRV0_1</strain>
    </source>
</reference>
<evidence type="ECO:0000313" key="2">
    <source>
        <dbReference type="Proteomes" id="UP001234178"/>
    </source>
</evidence>
<gene>
    <name evidence="1" type="ORF">OUZ56_029861</name>
</gene>
<proteinExistence type="predicted"/>
<comment type="caution">
    <text evidence="1">The sequence shown here is derived from an EMBL/GenBank/DDBJ whole genome shotgun (WGS) entry which is preliminary data.</text>
</comment>
<sequence>MYKLMKLKPMLSPCIHIEYKSKKSWCYRKYKLMKYKLMVSQSEPFTMVTGLNVNGFHKLLASSCVDYLTSNPAT</sequence>
<name>A0ABR0B833_9CRUS</name>
<keyword evidence="2" id="KW-1185">Reference proteome</keyword>
<evidence type="ECO:0000313" key="1">
    <source>
        <dbReference type="EMBL" id="KAK4037835.1"/>
    </source>
</evidence>
<dbReference type="EMBL" id="JAOYFB010000040">
    <property type="protein sequence ID" value="KAK4037835.1"/>
    <property type="molecule type" value="Genomic_DNA"/>
</dbReference>
<accession>A0ABR0B833</accession>
<dbReference type="Proteomes" id="UP001234178">
    <property type="component" value="Unassembled WGS sequence"/>
</dbReference>
<protein>
    <submittedName>
        <fullName evidence="1">Uncharacterized protein</fullName>
    </submittedName>
</protein>
<organism evidence="1 2">
    <name type="scientific">Daphnia magna</name>
    <dbReference type="NCBI Taxonomy" id="35525"/>
    <lineage>
        <taxon>Eukaryota</taxon>
        <taxon>Metazoa</taxon>
        <taxon>Ecdysozoa</taxon>
        <taxon>Arthropoda</taxon>
        <taxon>Crustacea</taxon>
        <taxon>Branchiopoda</taxon>
        <taxon>Diplostraca</taxon>
        <taxon>Cladocera</taxon>
        <taxon>Anomopoda</taxon>
        <taxon>Daphniidae</taxon>
        <taxon>Daphnia</taxon>
    </lineage>
</organism>